<dbReference type="AlphaFoldDB" id="G9YAN0"/>
<reference evidence="1 2" key="1">
    <citation type="submission" date="2011-08" db="EMBL/GenBank/DDBJ databases">
        <authorList>
            <person name="Weinstock G."/>
            <person name="Sodergren E."/>
            <person name="Clifton S."/>
            <person name="Fulton L."/>
            <person name="Fulton B."/>
            <person name="Courtney L."/>
            <person name="Fronick C."/>
            <person name="Harrison M."/>
            <person name="Strong C."/>
            <person name="Farmer C."/>
            <person name="Delahaunty K."/>
            <person name="Markovic C."/>
            <person name="Hall O."/>
            <person name="Minx P."/>
            <person name="Tomlinson C."/>
            <person name="Mitreva M."/>
            <person name="Hou S."/>
            <person name="Chen J."/>
            <person name="Wollam A."/>
            <person name="Pepin K.H."/>
            <person name="Johnson M."/>
            <person name="Bhonagiri V."/>
            <person name="Zhang X."/>
            <person name="Suruliraj S."/>
            <person name="Warren W."/>
            <person name="Chinwalla A."/>
            <person name="Mardis E.R."/>
            <person name="Wilson R.K."/>
        </authorList>
    </citation>
    <scope>NUCLEOTIDE SEQUENCE [LARGE SCALE GENOMIC DNA]</scope>
    <source>
        <strain evidence="1 2">ATCC 51873</strain>
    </source>
</reference>
<proteinExistence type="predicted"/>
<dbReference type="EMBL" id="AGCI01000087">
    <property type="protein sequence ID" value="EHM40012.1"/>
    <property type="molecule type" value="Genomic_DNA"/>
</dbReference>
<organism evidence="1 2">
    <name type="scientific">Hafnia alvei ATCC 51873</name>
    <dbReference type="NCBI Taxonomy" id="1002364"/>
    <lineage>
        <taxon>Bacteria</taxon>
        <taxon>Pseudomonadati</taxon>
        <taxon>Pseudomonadota</taxon>
        <taxon>Gammaproteobacteria</taxon>
        <taxon>Enterobacterales</taxon>
        <taxon>Hafniaceae</taxon>
        <taxon>Hafnia</taxon>
    </lineage>
</organism>
<sequence>MLLPLRLIESRHAIERFHNCLSLMNINNPADVTFKNYLDNIEK</sequence>
<gene>
    <name evidence="1" type="ORF">HMPREF0454_03654</name>
</gene>
<name>G9YAN0_HAFAL</name>
<evidence type="ECO:0000313" key="2">
    <source>
        <dbReference type="Proteomes" id="UP000005959"/>
    </source>
</evidence>
<accession>G9YAN0</accession>
<comment type="caution">
    <text evidence="1">The sequence shown here is derived from an EMBL/GenBank/DDBJ whole genome shotgun (WGS) entry which is preliminary data.</text>
</comment>
<dbReference type="Proteomes" id="UP000005959">
    <property type="component" value="Unassembled WGS sequence"/>
</dbReference>
<dbReference type="HOGENOM" id="CLU_3234308_0_0_6"/>
<evidence type="ECO:0000313" key="1">
    <source>
        <dbReference type="EMBL" id="EHM40012.1"/>
    </source>
</evidence>
<protein>
    <submittedName>
        <fullName evidence="1">Uncharacterized protein</fullName>
    </submittedName>
</protein>